<feature type="transmembrane region" description="Helical" evidence="6">
    <location>
        <begin position="227"/>
        <end position="250"/>
    </location>
</feature>
<evidence type="ECO:0000256" key="5">
    <source>
        <dbReference type="ARBA" id="ARBA00023136"/>
    </source>
</evidence>
<feature type="transmembrane region" description="Helical" evidence="6">
    <location>
        <begin position="59"/>
        <end position="79"/>
    </location>
</feature>
<dbReference type="PIRSF" id="PIRSF018968">
    <property type="entry name" value="ABC_permease_BceB"/>
    <property type="match status" value="1"/>
</dbReference>
<evidence type="ECO:0000313" key="8">
    <source>
        <dbReference type="EMBL" id="SJZ59441.1"/>
    </source>
</evidence>
<protein>
    <submittedName>
        <fullName evidence="8">Putative ABC transport system permease protein</fullName>
    </submittedName>
</protein>
<dbReference type="InterPro" id="IPR052536">
    <property type="entry name" value="ABC-4_Integral_Memb_Prot"/>
</dbReference>
<comment type="similarity">
    <text evidence="6">Belongs to the ABC-4 integral membrane protein family.</text>
</comment>
<dbReference type="RefSeq" id="WP_078806782.1">
    <property type="nucleotide sequence ID" value="NZ_FUXI01000007.1"/>
</dbReference>
<dbReference type="PANTHER" id="PTHR46795">
    <property type="entry name" value="ABC TRANSPORTER PERMEASE-RELATED-RELATED"/>
    <property type="match status" value="1"/>
</dbReference>
<organism evidence="8 9">
    <name type="scientific">Pilibacter termitis</name>
    <dbReference type="NCBI Taxonomy" id="263852"/>
    <lineage>
        <taxon>Bacteria</taxon>
        <taxon>Bacillati</taxon>
        <taxon>Bacillota</taxon>
        <taxon>Bacilli</taxon>
        <taxon>Lactobacillales</taxon>
        <taxon>Enterococcaceae</taxon>
        <taxon>Pilibacter</taxon>
    </lineage>
</organism>
<feature type="transmembrane region" description="Helical" evidence="6">
    <location>
        <begin position="605"/>
        <end position="626"/>
    </location>
</feature>
<feature type="transmembrane region" description="Helical" evidence="6">
    <location>
        <begin position="571"/>
        <end position="593"/>
    </location>
</feature>
<dbReference type="GO" id="GO:0055085">
    <property type="term" value="P:transmembrane transport"/>
    <property type="evidence" value="ECO:0007669"/>
    <property type="project" value="UniProtKB-UniRule"/>
</dbReference>
<keyword evidence="2 6" id="KW-1003">Cell membrane</keyword>
<evidence type="ECO:0000259" key="7">
    <source>
        <dbReference type="Pfam" id="PF02687"/>
    </source>
</evidence>
<reference evidence="9" key="1">
    <citation type="submission" date="2017-02" db="EMBL/GenBank/DDBJ databases">
        <authorList>
            <person name="Varghese N."/>
            <person name="Submissions S."/>
        </authorList>
    </citation>
    <scope>NUCLEOTIDE SEQUENCE [LARGE SCALE GENOMIC DNA]</scope>
    <source>
        <strain evidence="9">ATCC BAA-1030</strain>
    </source>
</reference>
<feature type="transmembrane region" description="Helical" evidence="6">
    <location>
        <begin position="151"/>
        <end position="174"/>
    </location>
</feature>
<comment type="subcellular location">
    <subcellularLocation>
        <location evidence="1 6">Cell membrane</location>
        <topology evidence="1 6">Multi-pass membrane protein</topology>
    </subcellularLocation>
</comment>
<dbReference type="InterPro" id="IPR003838">
    <property type="entry name" value="ABC3_permease_C"/>
</dbReference>
<evidence type="ECO:0000256" key="2">
    <source>
        <dbReference type="ARBA" id="ARBA00022475"/>
    </source>
</evidence>
<dbReference type="EMBL" id="FUXI01000007">
    <property type="protein sequence ID" value="SJZ59441.1"/>
    <property type="molecule type" value="Genomic_DNA"/>
</dbReference>
<keyword evidence="9" id="KW-1185">Reference proteome</keyword>
<accession>A0A1T4LXT1</accession>
<feature type="transmembrane region" description="Helical" evidence="6">
    <location>
        <begin position="21"/>
        <end position="39"/>
    </location>
</feature>
<keyword evidence="6" id="KW-0813">Transport</keyword>
<dbReference type="PANTHER" id="PTHR46795:SF3">
    <property type="entry name" value="ABC TRANSPORTER PERMEASE"/>
    <property type="match status" value="1"/>
</dbReference>
<dbReference type="Proteomes" id="UP000190328">
    <property type="component" value="Unassembled WGS sequence"/>
</dbReference>
<evidence type="ECO:0000256" key="4">
    <source>
        <dbReference type="ARBA" id="ARBA00022989"/>
    </source>
</evidence>
<proteinExistence type="inferred from homology"/>
<feature type="transmembrane region" description="Helical" evidence="6">
    <location>
        <begin position="282"/>
        <end position="305"/>
    </location>
</feature>
<evidence type="ECO:0000256" key="6">
    <source>
        <dbReference type="PIRNR" id="PIRNR018968"/>
    </source>
</evidence>
<feature type="transmembrane region" description="Helical" evidence="6">
    <location>
        <begin position="511"/>
        <end position="537"/>
    </location>
</feature>
<keyword evidence="4 6" id="KW-1133">Transmembrane helix</keyword>
<dbReference type="GO" id="GO:0005886">
    <property type="term" value="C:plasma membrane"/>
    <property type="evidence" value="ECO:0007669"/>
    <property type="project" value="UniProtKB-SubCell"/>
</dbReference>
<evidence type="ECO:0000256" key="3">
    <source>
        <dbReference type="ARBA" id="ARBA00022692"/>
    </source>
</evidence>
<dbReference type="STRING" id="263852.SAMN02745116_00853"/>
<keyword evidence="5 6" id="KW-0472">Membrane</keyword>
<dbReference type="AlphaFoldDB" id="A0A1T4LXT1"/>
<name>A0A1T4LXT1_9ENTE</name>
<dbReference type="OrthoDB" id="1705903at2"/>
<dbReference type="InterPro" id="IPR027022">
    <property type="entry name" value="ABC_permease_BceB-typ"/>
</dbReference>
<feature type="domain" description="ABC3 transporter permease C-terminal" evidence="7">
    <location>
        <begin position="61"/>
        <end position="169"/>
    </location>
</feature>
<evidence type="ECO:0000256" key="1">
    <source>
        <dbReference type="ARBA" id="ARBA00004651"/>
    </source>
</evidence>
<feature type="transmembrane region" description="Helical" evidence="6">
    <location>
        <begin position="195"/>
        <end position="215"/>
    </location>
</feature>
<feature type="transmembrane region" description="Helical" evidence="6">
    <location>
        <begin position="103"/>
        <end position="131"/>
    </location>
</feature>
<gene>
    <name evidence="8" type="ORF">SAMN02745116_00853</name>
</gene>
<sequence>MLFAKLASQSVRKNKMEYYPFIFGVIVTFVLNTIVQLIMNNPALDKMKGAETLKTLLSFGNVVIVIFTVVFVLYAHSFVAKKRKKEFGLYSVLGMSKRDLRKYLLLQAMFIFAISIVIGLIVGLVFSKAMFLVLVKLLGESNFGLHLEISVILKLVIEFFILFLLIYLVDVWDVQRTKSIDLLKSESIGEKEPKGRLVISLIGVVMLIVAYSMTLQISNPISALFKFFLAVILVIVSTYILYIAGSITILKLMKKNKRFFYQPKHFISVSGMIFRMKQNGVGLANIAILTTMTLVTFVTTVALYAGKEVVIREMAPREYVVNVLSGSEEEKKLNDLMSNPDIKVKNKVTYEVFGSYTGTFEGDVFSNTARSTNLSMLSFMTIEEYEKLTGKNESLNAGEALLFDQTGKFKGKTFYVNKQKFDVKVVDEVANMERLPDFAHPFYMIVKDKAEIEKISADLNKVQKEGGNFSENVLFDISASDKQRTSFDKELVKELGGMARVKSEMESAYKFLTGGFLFIGVLFGFSFILATGLIIYYKQITEGMADQKRFDILQKVGMSHKEVKQTINGQIIWVFALPIATAVVHLLVALPFIYSMIGLFNLNKWSVILPTAVGVVVIISLIYYVIYTKTSKVYYKLVER</sequence>
<dbReference type="Pfam" id="PF02687">
    <property type="entry name" value="FtsX"/>
    <property type="match status" value="1"/>
</dbReference>
<evidence type="ECO:0000313" key="9">
    <source>
        <dbReference type="Proteomes" id="UP000190328"/>
    </source>
</evidence>
<keyword evidence="3 6" id="KW-0812">Transmembrane</keyword>